<evidence type="ECO:0000313" key="2">
    <source>
        <dbReference type="EMBL" id="KYH28444.1"/>
    </source>
</evidence>
<organism evidence="2 3">
    <name type="scientific">Clostridium colicanis DSM 13634</name>
    <dbReference type="NCBI Taxonomy" id="1121305"/>
    <lineage>
        <taxon>Bacteria</taxon>
        <taxon>Bacillati</taxon>
        <taxon>Bacillota</taxon>
        <taxon>Clostridia</taxon>
        <taxon>Eubacteriales</taxon>
        <taxon>Clostridiaceae</taxon>
        <taxon>Clostridium</taxon>
    </lineage>
</organism>
<feature type="domain" description="Xylose isomerase-like TIM barrel" evidence="1">
    <location>
        <begin position="23"/>
        <end position="255"/>
    </location>
</feature>
<dbReference type="STRING" id="1121305.CLCOL_19360"/>
<evidence type="ECO:0000313" key="3">
    <source>
        <dbReference type="Proteomes" id="UP000075374"/>
    </source>
</evidence>
<dbReference type="SUPFAM" id="SSF51658">
    <property type="entry name" value="Xylose isomerase-like"/>
    <property type="match status" value="1"/>
</dbReference>
<dbReference type="Proteomes" id="UP000075374">
    <property type="component" value="Unassembled WGS sequence"/>
</dbReference>
<evidence type="ECO:0000259" key="1">
    <source>
        <dbReference type="Pfam" id="PF01261"/>
    </source>
</evidence>
<name>A0A151ALC0_9CLOT</name>
<accession>A0A151ALC0</accession>
<dbReference type="PATRIC" id="fig|1121305.3.peg.1939"/>
<dbReference type="RefSeq" id="WP_061858759.1">
    <property type="nucleotide sequence ID" value="NZ_LTBB01000010.1"/>
</dbReference>
<dbReference type="PANTHER" id="PTHR12110:SF21">
    <property type="entry name" value="XYLOSE ISOMERASE-LIKE TIM BARREL DOMAIN-CONTAINING PROTEIN"/>
    <property type="match status" value="1"/>
</dbReference>
<dbReference type="Gene3D" id="3.20.20.150">
    <property type="entry name" value="Divalent-metal-dependent TIM barrel enzymes"/>
    <property type="match status" value="1"/>
</dbReference>
<dbReference type="EMBL" id="LTBB01000010">
    <property type="protein sequence ID" value="KYH28444.1"/>
    <property type="molecule type" value="Genomic_DNA"/>
</dbReference>
<dbReference type="GO" id="GO:0050114">
    <property type="term" value="F:myo-inosose-2 dehydratase activity"/>
    <property type="evidence" value="ECO:0007669"/>
    <property type="project" value="UniProtKB-EC"/>
</dbReference>
<keyword evidence="2" id="KW-0456">Lyase</keyword>
<dbReference type="PANTHER" id="PTHR12110">
    <property type="entry name" value="HYDROXYPYRUVATE ISOMERASE"/>
    <property type="match status" value="1"/>
</dbReference>
<dbReference type="Pfam" id="PF01261">
    <property type="entry name" value="AP_endonuc_2"/>
    <property type="match status" value="1"/>
</dbReference>
<gene>
    <name evidence="2" type="primary">iolE</name>
    <name evidence="2" type="ORF">CLCOL_19360</name>
</gene>
<sequence>MIRLGLRAHDLGAGTVEELADKLEKTNLKCIQLALPKAINNIPFTPGTFSPGLARHVRKTLEAKGIDVAVLGCYINFMHPDLNERRKEFEKFKEHIRFAKEFGAMIVGTESGSYNPDFSFNRKNHTEEAFAEFIVGLKELVKEAEKYNTIIGLEGVTKYVVNTPERIRQMLDIIDSPNLKIILDPINLLSFDNYKRQDEIIKKCFDLFADDIMVIHAKDFVVENNEIREVAPGEGKGEFNYKLLMELLKKHKPYIEVLMENTTIDTYERSAEYIMSFVDNE</sequence>
<keyword evidence="3" id="KW-1185">Reference proteome</keyword>
<reference evidence="2 3" key="1">
    <citation type="submission" date="2016-02" db="EMBL/GenBank/DDBJ databases">
        <title>Genome sequence of Clostridium colicanis DSM 13634.</title>
        <authorList>
            <person name="Poehlein A."/>
            <person name="Daniel R."/>
        </authorList>
    </citation>
    <scope>NUCLEOTIDE SEQUENCE [LARGE SCALE GENOMIC DNA]</scope>
    <source>
        <strain evidence="2 3">DSM 13634</strain>
    </source>
</reference>
<dbReference type="EC" id="4.2.1.44" evidence="2"/>
<dbReference type="InterPro" id="IPR050312">
    <property type="entry name" value="IolE/XylAMocC-like"/>
</dbReference>
<dbReference type="InterPro" id="IPR013022">
    <property type="entry name" value="Xyl_isomerase-like_TIM-brl"/>
</dbReference>
<dbReference type="InterPro" id="IPR036237">
    <property type="entry name" value="Xyl_isomerase-like_sf"/>
</dbReference>
<protein>
    <submittedName>
        <fullName evidence="2">Inosose dehydratase</fullName>
        <ecNumber evidence="2">4.2.1.44</ecNumber>
    </submittedName>
</protein>
<dbReference type="AlphaFoldDB" id="A0A151ALC0"/>
<comment type="caution">
    <text evidence="2">The sequence shown here is derived from an EMBL/GenBank/DDBJ whole genome shotgun (WGS) entry which is preliminary data.</text>
</comment>
<proteinExistence type="predicted"/>